<dbReference type="PANTHER" id="PTHR43857:SF1">
    <property type="entry name" value="YJGH FAMILY PROTEIN"/>
    <property type="match status" value="1"/>
</dbReference>
<proteinExistence type="predicted"/>
<keyword evidence="1" id="KW-0378">Hydrolase</keyword>
<sequence length="137" mass="14394">MASRDTTPRIINPSCLPDPTPHGYSTAVVTPAAGRLAFISGLGGHDTDGGFPPDFGQQVNLAYAHLLAVLESLGAAPRQVVKLTLFVVGHDMPKLGPLTQAVRCAFGDAPPAQTLVPVPRLALDAMLFEVEAVVWLD</sequence>
<dbReference type="SUPFAM" id="SSF55298">
    <property type="entry name" value="YjgF-like"/>
    <property type="match status" value="1"/>
</dbReference>
<dbReference type="Gene3D" id="3.30.1330.40">
    <property type="entry name" value="RutC-like"/>
    <property type="match status" value="1"/>
</dbReference>
<dbReference type="InterPro" id="IPR006175">
    <property type="entry name" value="YjgF/YER057c/UK114"/>
</dbReference>
<name>A0ABZ0PM24_9PROT</name>
<dbReference type="RefSeq" id="WP_318650737.1">
    <property type="nucleotide sequence ID" value="NZ_CP137852.1"/>
</dbReference>
<keyword evidence="2" id="KW-1185">Reference proteome</keyword>
<evidence type="ECO:0000313" key="2">
    <source>
        <dbReference type="Proteomes" id="UP001305521"/>
    </source>
</evidence>
<protein>
    <submittedName>
        <fullName evidence="1">RidA family protein</fullName>
        <ecNumber evidence="1">3.5.-.-</ecNumber>
    </submittedName>
</protein>
<reference evidence="1 2" key="1">
    <citation type="submission" date="2023-11" db="EMBL/GenBank/DDBJ databases">
        <title>Arctic aerobic anoxygenic photoheterotroph Sediminicoccus rosea KRV36 adapts its photosynthesis to long days of polar summer.</title>
        <authorList>
            <person name="Tomasch J."/>
            <person name="Kopejtka K."/>
            <person name="Bily T."/>
            <person name="Gardiner A.T."/>
            <person name="Gardian Z."/>
            <person name="Shivaramu S."/>
            <person name="Koblizek M."/>
            <person name="Engelhardt F."/>
            <person name="Kaftan D."/>
        </authorList>
    </citation>
    <scope>NUCLEOTIDE SEQUENCE [LARGE SCALE GENOMIC DNA]</scope>
    <source>
        <strain evidence="1 2">R-30</strain>
    </source>
</reference>
<dbReference type="PANTHER" id="PTHR43857">
    <property type="entry name" value="BLR7761 PROTEIN"/>
    <property type="match status" value="1"/>
</dbReference>
<dbReference type="InterPro" id="IPR035959">
    <property type="entry name" value="RutC-like_sf"/>
</dbReference>
<dbReference type="Pfam" id="PF01042">
    <property type="entry name" value="Ribonuc_L-PSP"/>
    <property type="match status" value="1"/>
</dbReference>
<dbReference type="Proteomes" id="UP001305521">
    <property type="component" value="Chromosome"/>
</dbReference>
<dbReference type="EMBL" id="CP137852">
    <property type="protein sequence ID" value="WPB86769.1"/>
    <property type="molecule type" value="Genomic_DNA"/>
</dbReference>
<organism evidence="1 2">
    <name type="scientific">Sediminicoccus rosea</name>
    <dbReference type="NCBI Taxonomy" id="1225128"/>
    <lineage>
        <taxon>Bacteria</taxon>
        <taxon>Pseudomonadati</taxon>
        <taxon>Pseudomonadota</taxon>
        <taxon>Alphaproteobacteria</taxon>
        <taxon>Acetobacterales</taxon>
        <taxon>Roseomonadaceae</taxon>
        <taxon>Sediminicoccus</taxon>
    </lineage>
</organism>
<gene>
    <name evidence="1" type="ORF">R9Z33_07780</name>
</gene>
<dbReference type="GO" id="GO:0016787">
    <property type="term" value="F:hydrolase activity"/>
    <property type="evidence" value="ECO:0007669"/>
    <property type="project" value="UniProtKB-KW"/>
</dbReference>
<dbReference type="EC" id="3.5.-.-" evidence="1"/>
<evidence type="ECO:0000313" key="1">
    <source>
        <dbReference type="EMBL" id="WPB86769.1"/>
    </source>
</evidence>
<accession>A0ABZ0PM24</accession>